<dbReference type="SMART" id="SM00530">
    <property type="entry name" value="HTH_XRE"/>
    <property type="match status" value="1"/>
</dbReference>
<gene>
    <name evidence="3" type="ORF">PQO05_06820</name>
</gene>
<dbReference type="PANTHER" id="PTHR46558:SF11">
    <property type="entry name" value="HTH-TYPE TRANSCRIPTIONAL REGULATOR XRE"/>
    <property type="match status" value="1"/>
</dbReference>
<proteinExistence type="predicted"/>
<dbReference type="PROSITE" id="PS50943">
    <property type="entry name" value="HTH_CROC1"/>
    <property type="match status" value="1"/>
</dbReference>
<sequence>MSLGTRIKDLRIQKRLKQAELAEIVGLNSYVQIGRYETGKAKPAADMLSKLAKALDTTTDYLVNDDMNDAFVTAQLTDRELLKQFKEVEQFSAEDKQVVKIFIDAFITKRHIQELAK</sequence>
<reference evidence="3 4" key="1">
    <citation type="submission" date="2023-02" db="EMBL/GenBank/DDBJ databases">
        <title>Genome sequence of Mucilaginibacter jinjuensis strain KACC 16571.</title>
        <authorList>
            <person name="Kim S."/>
            <person name="Heo J."/>
            <person name="Kwon S.-W."/>
        </authorList>
    </citation>
    <scope>NUCLEOTIDE SEQUENCE [LARGE SCALE GENOMIC DNA]</scope>
    <source>
        <strain evidence="3 4">KACC 16571</strain>
    </source>
</reference>
<evidence type="ECO:0000313" key="4">
    <source>
        <dbReference type="Proteomes" id="UP001216139"/>
    </source>
</evidence>
<keyword evidence="4" id="KW-1185">Reference proteome</keyword>
<evidence type="ECO:0000313" key="3">
    <source>
        <dbReference type="EMBL" id="WCT13646.1"/>
    </source>
</evidence>
<protein>
    <submittedName>
        <fullName evidence="3">Helix-turn-helix transcriptional regulator</fullName>
    </submittedName>
</protein>
<accession>A0ABY7TBD6</accession>
<dbReference type="Gene3D" id="1.10.260.40">
    <property type="entry name" value="lambda repressor-like DNA-binding domains"/>
    <property type="match status" value="1"/>
</dbReference>
<dbReference type="PANTHER" id="PTHR46558">
    <property type="entry name" value="TRACRIPTIONAL REGULATORY PROTEIN-RELATED-RELATED"/>
    <property type="match status" value="1"/>
</dbReference>
<dbReference type="InterPro" id="IPR049639">
    <property type="entry name" value="RstR"/>
</dbReference>
<dbReference type="EMBL" id="CP117167">
    <property type="protein sequence ID" value="WCT13646.1"/>
    <property type="molecule type" value="Genomic_DNA"/>
</dbReference>
<dbReference type="InterPro" id="IPR001387">
    <property type="entry name" value="Cro/C1-type_HTH"/>
</dbReference>
<dbReference type="RefSeq" id="WP_273631952.1">
    <property type="nucleotide sequence ID" value="NZ_CP117167.1"/>
</dbReference>
<evidence type="ECO:0000259" key="2">
    <source>
        <dbReference type="PROSITE" id="PS50943"/>
    </source>
</evidence>
<organism evidence="3 4">
    <name type="scientific">Mucilaginibacter jinjuensis</name>
    <dbReference type="NCBI Taxonomy" id="1176721"/>
    <lineage>
        <taxon>Bacteria</taxon>
        <taxon>Pseudomonadati</taxon>
        <taxon>Bacteroidota</taxon>
        <taxon>Sphingobacteriia</taxon>
        <taxon>Sphingobacteriales</taxon>
        <taxon>Sphingobacteriaceae</taxon>
        <taxon>Mucilaginibacter</taxon>
    </lineage>
</organism>
<dbReference type="Pfam" id="PF01381">
    <property type="entry name" value="HTH_3"/>
    <property type="match status" value="1"/>
</dbReference>
<dbReference type="InterPro" id="IPR010982">
    <property type="entry name" value="Lambda_DNA-bd_dom_sf"/>
</dbReference>
<keyword evidence="1" id="KW-0238">DNA-binding</keyword>
<dbReference type="CDD" id="cd00093">
    <property type="entry name" value="HTH_XRE"/>
    <property type="match status" value="1"/>
</dbReference>
<dbReference type="SUPFAM" id="SSF47413">
    <property type="entry name" value="lambda repressor-like DNA-binding domains"/>
    <property type="match status" value="1"/>
</dbReference>
<feature type="domain" description="HTH cro/C1-type" evidence="2">
    <location>
        <begin position="7"/>
        <end position="62"/>
    </location>
</feature>
<evidence type="ECO:0000256" key="1">
    <source>
        <dbReference type="ARBA" id="ARBA00023125"/>
    </source>
</evidence>
<dbReference type="Proteomes" id="UP001216139">
    <property type="component" value="Chromosome"/>
</dbReference>
<dbReference type="NCBIfam" id="NF041951">
    <property type="entry name" value="phage_RstR"/>
    <property type="match status" value="1"/>
</dbReference>
<name>A0ABY7TBD6_9SPHI</name>